<accession>A0ABN3BUH0</accession>
<dbReference type="Proteomes" id="UP001501391">
    <property type="component" value="Unassembled WGS sequence"/>
</dbReference>
<protein>
    <recommendedName>
        <fullName evidence="1">YspA cpYpsA-related SLOG domain-containing protein</fullName>
    </recommendedName>
</protein>
<feature type="domain" description="YspA cpYpsA-related SLOG" evidence="1">
    <location>
        <begin position="9"/>
        <end position="75"/>
    </location>
</feature>
<comment type="caution">
    <text evidence="2">The sequence shown here is derived from an EMBL/GenBank/DDBJ whole genome shotgun (WGS) entry which is preliminary data.</text>
</comment>
<proteinExistence type="predicted"/>
<evidence type="ECO:0000259" key="1">
    <source>
        <dbReference type="Pfam" id="PF10686"/>
    </source>
</evidence>
<reference evidence="2 3" key="1">
    <citation type="journal article" date="2019" name="Int. J. Syst. Evol. Microbiol.">
        <title>The Global Catalogue of Microorganisms (GCM) 10K type strain sequencing project: providing services to taxonomists for standard genome sequencing and annotation.</title>
        <authorList>
            <consortium name="The Broad Institute Genomics Platform"/>
            <consortium name="The Broad Institute Genome Sequencing Center for Infectious Disease"/>
            <person name="Wu L."/>
            <person name="Ma J."/>
        </authorList>
    </citation>
    <scope>NUCLEOTIDE SEQUENCE [LARGE SCALE GENOMIC DNA]</scope>
    <source>
        <strain evidence="2 3">JCM 14924</strain>
    </source>
</reference>
<keyword evidence="3" id="KW-1185">Reference proteome</keyword>
<organism evidence="2 3">
    <name type="scientific">Streptomyces bangladeshensis</name>
    <dbReference type="NCBI Taxonomy" id="295352"/>
    <lineage>
        <taxon>Bacteria</taxon>
        <taxon>Bacillati</taxon>
        <taxon>Actinomycetota</taxon>
        <taxon>Actinomycetes</taxon>
        <taxon>Kitasatosporales</taxon>
        <taxon>Streptomycetaceae</taxon>
        <taxon>Streptomyces</taxon>
    </lineage>
</organism>
<evidence type="ECO:0000313" key="2">
    <source>
        <dbReference type="EMBL" id="GAA2199865.1"/>
    </source>
</evidence>
<sequence length="125" mass="13479">MTDRPTPYRVLVTGSRDWDDTDTICTALDESLDHAPDRLLIVHGGCPTGADRIAGLWAMAAHVPAITYRANWKQHGRAAGPIRNKRMVEDGADLVLAFIRNGSRGATGCAALAEQAGIPVRRFTA</sequence>
<dbReference type="EMBL" id="BAAAOQ010000016">
    <property type="protein sequence ID" value="GAA2199865.1"/>
    <property type="molecule type" value="Genomic_DNA"/>
</dbReference>
<dbReference type="Pfam" id="PF10686">
    <property type="entry name" value="YAcAr"/>
    <property type="match status" value="1"/>
</dbReference>
<dbReference type="InterPro" id="IPR019627">
    <property type="entry name" value="YAcAr"/>
</dbReference>
<gene>
    <name evidence="2" type="ORF">GCM10009787_48520</name>
</gene>
<evidence type="ECO:0000313" key="3">
    <source>
        <dbReference type="Proteomes" id="UP001501391"/>
    </source>
</evidence>
<name>A0ABN3BUH0_9ACTN</name>
<dbReference type="RefSeq" id="WP_059253219.1">
    <property type="nucleotide sequence ID" value="NZ_BAAAOQ010000016.1"/>
</dbReference>